<proteinExistence type="predicted"/>
<gene>
    <name evidence="1" type="ORF">DV711_11360</name>
</gene>
<comment type="caution">
    <text evidence="1">The sequence shown here is derived from an EMBL/GenBank/DDBJ whole genome shotgun (WGS) entry which is preliminary data.</text>
</comment>
<evidence type="ECO:0000313" key="1">
    <source>
        <dbReference type="EMBL" id="RDE19482.1"/>
    </source>
</evidence>
<sequence>MRGAALYFLESTMEYDKSKFKSMDVSFGYTGIKLFDPSELDKAQLGYSVHPNGEPLTGMEQGDWQESWVVIGHITDCGDPIFVDISTDDLVVFTATHGRGFWVAELISSSYYSFLAVMDKFLKLSQDRSFPVELENNPMTRAEYDEFVSFVSDTAKISDTFFWELLVSDEESGIGPEI</sequence>
<dbReference type="Proteomes" id="UP000253769">
    <property type="component" value="Unassembled WGS sequence"/>
</dbReference>
<dbReference type="EMBL" id="QQOH01000003">
    <property type="protein sequence ID" value="RDE19482.1"/>
    <property type="molecule type" value="Genomic_DNA"/>
</dbReference>
<accession>A0A369WCM4</accession>
<protein>
    <recommendedName>
        <fullName evidence="3">SMI1/KNR4 family protein</fullName>
    </recommendedName>
</protein>
<keyword evidence="2" id="KW-1185">Reference proteome</keyword>
<reference evidence="1 2" key="1">
    <citation type="submission" date="2018-07" db="EMBL/GenBank/DDBJ databases">
        <title>Motiliproteus coralliicola sp. nov., a bacterium isolated from Coral.</title>
        <authorList>
            <person name="Wang G."/>
        </authorList>
    </citation>
    <scope>NUCLEOTIDE SEQUENCE [LARGE SCALE GENOMIC DNA]</scope>
    <source>
        <strain evidence="1 2">C34</strain>
    </source>
</reference>
<dbReference type="AlphaFoldDB" id="A0A369WCM4"/>
<name>A0A369WCM4_9GAMM</name>
<evidence type="ECO:0008006" key="3">
    <source>
        <dbReference type="Google" id="ProtNLM"/>
    </source>
</evidence>
<evidence type="ECO:0000313" key="2">
    <source>
        <dbReference type="Proteomes" id="UP000253769"/>
    </source>
</evidence>
<organism evidence="1 2">
    <name type="scientific">Motiliproteus coralliicola</name>
    <dbReference type="NCBI Taxonomy" id="2283196"/>
    <lineage>
        <taxon>Bacteria</taxon>
        <taxon>Pseudomonadati</taxon>
        <taxon>Pseudomonadota</taxon>
        <taxon>Gammaproteobacteria</taxon>
        <taxon>Oceanospirillales</taxon>
        <taxon>Oceanospirillaceae</taxon>
        <taxon>Motiliproteus</taxon>
    </lineage>
</organism>